<gene>
    <name evidence="1" type="ORF">DPEC_G00192590</name>
</gene>
<keyword evidence="2" id="KW-1185">Reference proteome</keyword>
<organism evidence="1 2">
    <name type="scientific">Dallia pectoralis</name>
    <name type="common">Alaska blackfish</name>
    <dbReference type="NCBI Taxonomy" id="75939"/>
    <lineage>
        <taxon>Eukaryota</taxon>
        <taxon>Metazoa</taxon>
        <taxon>Chordata</taxon>
        <taxon>Craniata</taxon>
        <taxon>Vertebrata</taxon>
        <taxon>Euteleostomi</taxon>
        <taxon>Actinopterygii</taxon>
        <taxon>Neopterygii</taxon>
        <taxon>Teleostei</taxon>
        <taxon>Protacanthopterygii</taxon>
        <taxon>Esociformes</taxon>
        <taxon>Umbridae</taxon>
        <taxon>Dallia</taxon>
    </lineage>
</organism>
<name>A0ACC2GCF0_DALPE</name>
<protein>
    <submittedName>
        <fullName evidence="1">Uncharacterized protein</fullName>
    </submittedName>
</protein>
<dbReference type="EMBL" id="CM055742">
    <property type="protein sequence ID" value="KAJ8001271.1"/>
    <property type="molecule type" value="Genomic_DNA"/>
</dbReference>
<accession>A0ACC2GCF0</accession>
<evidence type="ECO:0000313" key="2">
    <source>
        <dbReference type="Proteomes" id="UP001157502"/>
    </source>
</evidence>
<dbReference type="Proteomes" id="UP001157502">
    <property type="component" value="Chromosome 15"/>
</dbReference>
<sequence length="82" mass="9146">MAYGYPQRNPQVVVPPNPNNQINNGPIQQNLVKPTQKPQLPRQPWPKVVQTGAINPPPDHRGDTADTGIDEGRPNFPFLFEP</sequence>
<reference evidence="1" key="1">
    <citation type="submission" date="2021-05" db="EMBL/GenBank/DDBJ databases">
        <authorList>
            <person name="Pan Q."/>
            <person name="Jouanno E."/>
            <person name="Zahm M."/>
            <person name="Klopp C."/>
            <person name="Cabau C."/>
            <person name="Louis A."/>
            <person name="Berthelot C."/>
            <person name="Parey E."/>
            <person name="Roest Crollius H."/>
            <person name="Montfort J."/>
            <person name="Robinson-Rechavi M."/>
            <person name="Bouchez O."/>
            <person name="Lampietro C."/>
            <person name="Lopez Roques C."/>
            <person name="Donnadieu C."/>
            <person name="Postlethwait J."/>
            <person name="Bobe J."/>
            <person name="Dillon D."/>
            <person name="Chandos A."/>
            <person name="von Hippel F."/>
            <person name="Guiguen Y."/>
        </authorList>
    </citation>
    <scope>NUCLEOTIDE SEQUENCE</scope>
    <source>
        <strain evidence="1">YG-Jan2019</strain>
    </source>
</reference>
<proteinExistence type="predicted"/>
<comment type="caution">
    <text evidence="1">The sequence shown here is derived from an EMBL/GenBank/DDBJ whole genome shotgun (WGS) entry which is preliminary data.</text>
</comment>
<evidence type="ECO:0000313" key="1">
    <source>
        <dbReference type="EMBL" id="KAJ8001271.1"/>
    </source>
</evidence>